<dbReference type="InterPro" id="IPR047122">
    <property type="entry name" value="Trans-enoyl_RdTase-like"/>
</dbReference>
<dbReference type="AlphaFoldDB" id="A0A1V6T0L8"/>
<evidence type="ECO:0000256" key="1">
    <source>
        <dbReference type="ARBA" id="ARBA00008072"/>
    </source>
</evidence>
<dbReference type="InterPro" id="IPR011032">
    <property type="entry name" value="GroES-like_sf"/>
</dbReference>
<dbReference type="PANTHER" id="PTHR45348">
    <property type="entry name" value="HYPOTHETICAL OXIDOREDUCTASE (EUROFUNG)"/>
    <property type="match status" value="1"/>
</dbReference>
<keyword evidence="5" id="KW-1185">Reference proteome</keyword>
<evidence type="ECO:0000259" key="3">
    <source>
        <dbReference type="SMART" id="SM00829"/>
    </source>
</evidence>
<dbReference type="InterPro" id="IPR013154">
    <property type="entry name" value="ADH-like_N"/>
</dbReference>
<dbReference type="CDD" id="cd08249">
    <property type="entry name" value="enoyl_reductase_like"/>
    <property type="match status" value="1"/>
</dbReference>
<evidence type="ECO:0000256" key="2">
    <source>
        <dbReference type="ARBA" id="ARBA00023002"/>
    </source>
</evidence>
<proteinExistence type="inferred from homology"/>
<dbReference type="STRING" id="303698.A0A1V6T0L8"/>
<dbReference type="Pfam" id="PF00107">
    <property type="entry name" value="ADH_zinc_N"/>
    <property type="match status" value="1"/>
</dbReference>
<dbReference type="InterPro" id="IPR013149">
    <property type="entry name" value="ADH-like_C"/>
</dbReference>
<name>A0A1V6T0L8_9EURO</name>
<comment type="similarity">
    <text evidence="1">Belongs to the zinc-containing alcohol dehydrogenase family.</text>
</comment>
<dbReference type="GO" id="GO:0016651">
    <property type="term" value="F:oxidoreductase activity, acting on NAD(P)H"/>
    <property type="evidence" value="ECO:0007669"/>
    <property type="project" value="InterPro"/>
</dbReference>
<evidence type="ECO:0000313" key="5">
    <source>
        <dbReference type="Proteomes" id="UP000191285"/>
    </source>
</evidence>
<dbReference type="EMBL" id="MLKD01000014">
    <property type="protein sequence ID" value="OQE19827.1"/>
    <property type="molecule type" value="Genomic_DNA"/>
</dbReference>
<dbReference type="Pfam" id="PF08240">
    <property type="entry name" value="ADH_N"/>
    <property type="match status" value="1"/>
</dbReference>
<dbReference type="Proteomes" id="UP000191285">
    <property type="component" value="Unassembled WGS sequence"/>
</dbReference>
<dbReference type="SUPFAM" id="SSF50129">
    <property type="entry name" value="GroES-like"/>
    <property type="match status" value="1"/>
</dbReference>
<dbReference type="PANTHER" id="PTHR45348:SF7">
    <property type="entry name" value="ZINC BINDING OXIDOREDUCTASE, PUTATIVE-RELATED"/>
    <property type="match status" value="1"/>
</dbReference>
<keyword evidence="2" id="KW-0560">Oxidoreductase</keyword>
<feature type="domain" description="Enoyl reductase (ER)" evidence="3">
    <location>
        <begin position="32"/>
        <end position="365"/>
    </location>
</feature>
<organism evidence="4 5">
    <name type="scientific">Penicillium steckii</name>
    <dbReference type="NCBI Taxonomy" id="303698"/>
    <lineage>
        <taxon>Eukaryota</taxon>
        <taxon>Fungi</taxon>
        <taxon>Dikarya</taxon>
        <taxon>Ascomycota</taxon>
        <taxon>Pezizomycotina</taxon>
        <taxon>Eurotiomycetes</taxon>
        <taxon>Eurotiomycetidae</taxon>
        <taxon>Eurotiales</taxon>
        <taxon>Aspergillaceae</taxon>
        <taxon>Penicillium</taxon>
    </lineage>
</organism>
<dbReference type="Gene3D" id="3.40.50.720">
    <property type="entry name" value="NAD(P)-binding Rossmann-like Domain"/>
    <property type="match status" value="1"/>
</dbReference>
<dbReference type="InterPro" id="IPR020843">
    <property type="entry name" value="ER"/>
</dbReference>
<dbReference type="SMART" id="SM00829">
    <property type="entry name" value="PKS_ER"/>
    <property type="match status" value="1"/>
</dbReference>
<evidence type="ECO:0000313" key="4">
    <source>
        <dbReference type="EMBL" id="OQE19827.1"/>
    </source>
</evidence>
<protein>
    <recommendedName>
        <fullName evidence="3">Enoyl reductase (ER) domain-containing protein</fullName>
    </recommendedName>
</protein>
<sequence length="369" mass="40144">MADQHPKSMEALIGDRSAVARLMNYARGKSSGDGVKLTTIPIPEITEDEVLVEVICVALNPTDFKHVDVVSPRGSIIGCDFSGIVAKVGNKSSQKWTVGDRIAGMVHGGLYPDRGSFAQYLKANGDLAWKVPPEISDEEATTFGVSAITAMLALNTRLDVPWVDGNEDQGQQGRRDTPILIYSGATAAGIYSIQLAKLAGLKVVATASPRSFDLVKSYGADEVFDYRETETIEKIVQAYPNLDRAMDCFSEGNSTEFCAKCVQKNKGKVVTLLDNGKSTIDGVTIEFIMGYTVFGSEFQWLPPFGPKFSKVPSDTEALRRFYSTFSETSKRFKPPPLKIIDPGLQNLTTGLDMLRQGQVSGTKLVAHLK</sequence>
<gene>
    <name evidence="4" type="ORF">PENSTE_c014G00107</name>
</gene>
<accession>A0A1V6T0L8</accession>
<comment type="caution">
    <text evidence="4">The sequence shown here is derived from an EMBL/GenBank/DDBJ whole genome shotgun (WGS) entry which is preliminary data.</text>
</comment>
<dbReference type="Gene3D" id="3.90.180.10">
    <property type="entry name" value="Medium-chain alcohol dehydrogenases, catalytic domain"/>
    <property type="match status" value="1"/>
</dbReference>
<dbReference type="InterPro" id="IPR036291">
    <property type="entry name" value="NAD(P)-bd_dom_sf"/>
</dbReference>
<reference evidence="5" key="1">
    <citation type="journal article" date="2017" name="Nat. Microbiol.">
        <title>Global analysis of biosynthetic gene clusters reveals vast potential of secondary metabolite production in Penicillium species.</title>
        <authorList>
            <person name="Nielsen J.C."/>
            <person name="Grijseels S."/>
            <person name="Prigent S."/>
            <person name="Ji B."/>
            <person name="Dainat J."/>
            <person name="Nielsen K.F."/>
            <person name="Frisvad J.C."/>
            <person name="Workman M."/>
            <person name="Nielsen J."/>
        </authorList>
    </citation>
    <scope>NUCLEOTIDE SEQUENCE [LARGE SCALE GENOMIC DNA]</scope>
    <source>
        <strain evidence="5">IBT 24891</strain>
    </source>
</reference>
<dbReference type="SUPFAM" id="SSF51735">
    <property type="entry name" value="NAD(P)-binding Rossmann-fold domains"/>
    <property type="match status" value="1"/>
</dbReference>
<dbReference type="OrthoDB" id="9992527at2759"/>